<dbReference type="Gene3D" id="1.10.10.10">
    <property type="entry name" value="Winged helix-like DNA-binding domain superfamily/Winged helix DNA-binding domain"/>
    <property type="match status" value="1"/>
</dbReference>
<dbReference type="EMBL" id="AFWV01000011">
    <property type="protein sequence ID" value="EGV17435.1"/>
    <property type="molecule type" value="Genomic_DNA"/>
</dbReference>
<organism evidence="1 2">
    <name type="scientific">Thiocapsa marina 5811</name>
    <dbReference type="NCBI Taxonomy" id="768671"/>
    <lineage>
        <taxon>Bacteria</taxon>
        <taxon>Pseudomonadati</taxon>
        <taxon>Pseudomonadota</taxon>
        <taxon>Gammaproteobacteria</taxon>
        <taxon>Chromatiales</taxon>
        <taxon>Chromatiaceae</taxon>
        <taxon>Thiocapsa</taxon>
    </lineage>
</organism>
<gene>
    <name evidence="1" type="ORF">ThimaDRAFT_3467</name>
</gene>
<dbReference type="InterPro" id="IPR007367">
    <property type="entry name" value="DUF433"/>
</dbReference>
<evidence type="ECO:0000313" key="2">
    <source>
        <dbReference type="Proteomes" id="UP000005459"/>
    </source>
</evidence>
<dbReference type="AlphaFoldDB" id="F9UEW4"/>
<dbReference type="eggNOG" id="COG2442">
    <property type="taxonomic scope" value="Bacteria"/>
</dbReference>
<proteinExistence type="predicted"/>
<evidence type="ECO:0000313" key="1">
    <source>
        <dbReference type="EMBL" id="EGV17435.1"/>
    </source>
</evidence>
<dbReference type="InterPro" id="IPR036388">
    <property type="entry name" value="WH-like_DNA-bd_sf"/>
</dbReference>
<dbReference type="InterPro" id="IPR009057">
    <property type="entry name" value="Homeodomain-like_sf"/>
</dbReference>
<dbReference type="PANTHER" id="PTHR34849">
    <property type="entry name" value="SSL5025 PROTEIN"/>
    <property type="match status" value="1"/>
</dbReference>
<dbReference type="Pfam" id="PF04255">
    <property type="entry name" value="DUF433"/>
    <property type="match status" value="1"/>
</dbReference>
<reference evidence="1 2" key="1">
    <citation type="submission" date="2011-06" db="EMBL/GenBank/DDBJ databases">
        <title>The draft genome of Thiocapsa marina 5811.</title>
        <authorList>
            <consortium name="US DOE Joint Genome Institute (JGI-PGF)"/>
            <person name="Lucas S."/>
            <person name="Han J."/>
            <person name="Cheng J.-F."/>
            <person name="Goodwin L."/>
            <person name="Pitluck S."/>
            <person name="Peters L."/>
            <person name="Land M.L."/>
            <person name="Hauser L."/>
            <person name="Vogl K."/>
            <person name="Liu Z."/>
            <person name="Imhoff J."/>
            <person name="Thiel V."/>
            <person name="Frigaard N.-U."/>
            <person name="Bryant D."/>
            <person name="Woyke T.J."/>
        </authorList>
    </citation>
    <scope>NUCLEOTIDE SEQUENCE [LARGE SCALE GENOMIC DNA]</scope>
    <source>
        <strain evidence="1 2">5811</strain>
    </source>
</reference>
<dbReference type="OrthoDB" id="9809515at2"/>
<protein>
    <recommendedName>
        <fullName evidence="3">DUF433 domain-containing protein</fullName>
    </recommendedName>
</protein>
<dbReference type="SUPFAM" id="SSF46689">
    <property type="entry name" value="Homeodomain-like"/>
    <property type="match status" value="1"/>
</dbReference>
<accession>F9UEW4</accession>
<sequence>MSTAFDRITINPGLMNGQPCIRGMRLTVRRVVEAVAAYPDRADLIQDYPEIDDEDIRQALEFAAISLDDQILTLNVA</sequence>
<dbReference type="PANTHER" id="PTHR34849:SF3">
    <property type="entry name" value="SSR2962 PROTEIN"/>
    <property type="match status" value="1"/>
</dbReference>
<dbReference type="RefSeq" id="WP_007194339.1">
    <property type="nucleotide sequence ID" value="NZ_AFWV01000011.1"/>
</dbReference>
<dbReference type="Proteomes" id="UP000005459">
    <property type="component" value="Unassembled WGS sequence"/>
</dbReference>
<name>F9UEW4_9GAMM</name>
<keyword evidence="2" id="KW-1185">Reference proteome</keyword>
<dbReference type="STRING" id="768671.ThimaDRAFT_3467"/>
<evidence type="ECO:0008006" key="3">
    <source>
        <dbReference type="Google" id="ProtNLM"/>
    </source>
</evidence>